<dbReference type="Pfam" id="PF19898">
    <property type="entry name" value="DUF6371"/>
    <property type="match status" value="1"/>
</dbReference>
<proteinExistence type="predicted"/>
<dbReference type="RefSeq" id="WP_130020539.1">
    <property type="nucleotide sequence ID" value="NZ_SEWF01000009.1"/>
</dbReference>
<sequence>MNHFRYTLEPYKGMKTRHTCPGCQHKKCFTRYIETQTGEYLDYHVGRCSREVKCGYHYTPKDYFQDNPRVDTPRVDTPRVDTPKLSVCTLPPKPPVVSFIPQDIFMASLKQYENNHLISFLTNHFGKVITLALMVRYFVGTSKHWPGATVFWQIDLLGGIRTGKIMLYNPANGKRVKEPYKHINWVHSVLGLKDFHLEQCLFGEHLLSVSDAPVALVESEKTALIASVYLPQFIWLAVGSLSNLTANKCKVLKGRKVVLFPDLNAYDKWIAKARELPPSIKVRVSDFLEQHATPEDRAKGLDIADYLILVEGIINK</sequence>
<organism evidence="3 4">
    <name type="scientific">Emticicia agri</name>
    <dbReference type="NCBI Taxonomy" id="2492393"/>
    <lineage>
        <taxon>Bacteria</taxon>
        <taxon>Pseudomonadati</taxon>
        <taxon>Bacteroidota</taxon>
        <taxon>Cytophagia</taxon>
        <taxon>Cytophagales</taxon>
        <taxon>Leadbetterellaceae</taxon>
        <taxon>Emticicia</taxon>
    </lineage>
</organism>
<dbReference type="Pfam" id="PF21957">
    <property type="entry name" value="Zn_ribbon_16"/>
    <property type="match status" value="1"/>
</dbReference>
<accession>A0A4Q5M1Y3</accession>
<keyword evidence="4" id="KW-1185">Reference proteome</keyword>
<name>A0A4Q5M1Y3_9BACT</name>
<comment type="caution">
    <text evidence="3">The sequence shown here is derived from an EMBL/GenBank/DDBJ whole genome shotgun (WGS) entry which is preliminary data.</text>
</comment>
<gene>
    <name evidence="3" type="ORF">EWM59_08545</name>
</gene>
<reference evidence="3 4" key="1">
    <citation type="submission" date="2019-02" db="EMBL/GenBank/DDBJ databases">
        <title>Bacterial novel species Emticicia sp. 17J42-9 isolated from soil.</title>
        <authorList>
            <person name="Jung H.-Y."/>
        </authorList>
    </citation>
    <scope>NUCLEOTIDE SEQUENCE [LARGE SCALE GENOMIC DNA]</scope>
    <source>
        <strain evidence="3 4">17J42-9</strain>
    </source>
</reference>
<dbReference type="InterPro" id="IPR047731">
    <property type="entry name" value="Zinc_ribbon_put"/>
</dbReference>
<evidence type="ECO:0000259" key="1">
    <source>
        <dbReference type="Pfam" id="PF19898"/>
    </source>
</evidence>
<evidence type="ECO:0000259" key="2">
    <source>
        <dbReference type="Pfam" id="PF21957"/>
    </source>
</evidence>
<dbReference type="NCBIfam" id="NF040506">
    <property type="entry name" value="PG0870_Nterm"/>
    <property type="match status" value="1"/>
</dbReference>
<protein>
    <submittedName>
        <fullName evidence="3">Uncharacterized protein</fullName>
    </submittedName>
</protein>
<dbReference type="OrthoDB" id="1068350at2"/>
<evidence type="ECO:0000313" key="3">
    <source>
        <dbReference type="EMBL" id="RYU96248.1"/>
    </source>
</evidence>
<evidence type="ECO:0000313" key="4">
    <source>
        <dbReference type="Proteomes" id="UP000293162"/>
    </source>
</evidence>
<dbReference type="InterPro" id="IPR045951">
    <property type="entry name" value="DUF6371"/>
</dbReference>
<feature type="domain" description="DUF6371" evidence="1">
    <location>
        <begin position="115"/>
        <end position="263"/>
    </location>
</feature>
<dbReference type="EMBL" id="SEWF01000009">
    <property type="protein sequence ID" value="RYU96248.1"/>
    <property type="molecule type" value="Genomic_DNA"/>
</dbReference>
<dbReference type="Proteomes" id="UP000293162">
    <property type="component" value="Unassembled WGS sequence"/>
</dbReference>
<dbReference type="AlphaFoldDB" id="A0A4Q5M1Y3"/>
<feature type="domain" description="Zinc beta-ribbon finger putative" evidence="2">
    <location>
        <begin position="4"/>
        <end position="68"/>
    </location>
</feature>